<dbReference type="PANTHER" id="PTHR33164:SF43">
    <property type="entry name" value="HTH-TYPE TRANSCRIPTIONAL REPRESSOR YETL"/>
    <property type="match status" value="1"/>
</dbReference>
<gene>
    <name evidence="2" type="ORF">LKD81_17525</name>
</gene>
<protein>
    <submittedName>
        <fullName evidence="2">MarR family transcriptional regulator</fullName>
    </submittedName>
</protein>
<accession>A0AAE3JGM2</accession>
<dbReference type="GO" id="GO:0003700">
    <property type="term" value="F:DNA-binding transcription factor activity"/>
    <property type="evidence" value="ECO:0007669"/>
    <property type="project" value="InterPro"/>
</dbReference>
<evidence type="ECO:0000313" key="2">
    <source>
        <dbReference type="EMBL" id="MCC2232763.1"/>
    </source>
</evidence>
<dbReference type="SMART" id="SM00347">
    <property type="entry name" value="HTH_MARR"/>
    <property type="match status" value="1"/>
</dbReference>
<dbReference type="PRINTS" id="PR00598">
    <property type="entry name" value="HTHMARR"/>
</dbReference>
<dbReference type="CDD" id="cd00090">
    <property type="entry name" value="HTH_ARSR"/>
    <property type="match status" value="1"/>
</dbReference>
<dbReference type="EMBL" id="JAJEQR010000097">
    <property type="protein sequence ID" value="MCC2232763.1"/>
    <property type="molecule type" value="Genomic_DNA"/>
</dbReference>
<dbReference type="AlphaFoldDB" id="A0AAE3JGM2"/>
<feature type="domain" description="HTH marR-type" evidence="1">
    <location>
        <begin position="1"/>
        <end position="139"/>
    </location>
</feature>
<dbReference type="InterPro" id="IPR011991">
    <property type="entry name" value="ArsR-like_HTH"/>
</dbReference>
<dbReference type="Gene3D" id="1.10.10.10">
    <property type="entry name" value="Winged helix-like DNA-binding domain superfamily/Winged helix DNA-binding domain"/>
    <property type="match status" value="1"/>
</dbReference>
<dbReference type="InterPro" id="IPR000835">
    <property type="entry name" value="HTH_MarR-typ"/>
</dbReference>
<dbReference type="PROSITE" id="PS50995">
    <property type="entry name" value="HTH_MARR_2"/>
    <property type="match status" value="1"/>
</dbReference>
<dbReference type="SUPFAM" id="SSF46785">
    <property type="entry name" value="Winged helix' DNA-binding domain"/>
    <property type="match status" value="1"/>
</dbReference>
<sequence>MTPEKLKRMMDACYQAKRIRDLLPTLPEGVTPSYIHFLDILQTLAKQNEPVKVSDLSDALKLPRPGVSRTVKDMVAGGYLQKIASEEDGRVTFLQITEKGQALSEKYDRWFFATLSGYLEDIPDADADCMIRTIERVYQVMSKRRILIDEQ</sequence>
<dbReference type="PANTHER" id="PTHR33164">
    <property type="entry name" value="TRANSCRIPTIONAL REGULATOR, MARR FAMILY"/>
    <property type="match status" value="1"/>
</dbReference>
<comment type="caution">
    <text evidence="2">The sequence shown here is derived from an EMBL/GenBank/DDBJ whole genome shotgun (WGS) entry which is preliminary data.</text>
</comment>
<organism evidence="2 3">
    <name type="scientific">Hominifimenecus microfluidus</name>
    <dbReference type="NCBI Taxonomy" id="2885348"/>
    <lineage>
        <taxon>Bacteria</taxon>
        <taxon>Bacillati</taxon>
        <taxon>Bacillota</taxon>
        <taxon>Clostridia</taxon>
        <taxon>Lachnospirales</taxon>
        <taxon>Lachnospiraceae</taxon>
        <taxon>Hominifimenecus</taxon>
    </lineage>
</organism>
<dbReference type="InterPro" id="IPR039422">
    <property type="entry name" value="MarR/SlyA-like"/>
</dbReference>
<dbReference type="InterPro" id="IPR036388">
    <property type="entry name" value="WH-like_DNA-bd_sf"/>
</dbReference>
<dbReference type="Pfam" id="PF12802">
    <property type="entry name" value="MarR_2"/>
    <property type="match status" value="1"/>
</dbReference>
<dbReference type="RefSeq" id="WP_308455148.1">
    <property type="nucleotide sequence ID" value="NZ_JAJEQR010000097.1"/>
</dbReference>
<evidence type="ECO:0000313" key="3">
    <source>
        <dbReference type="Proteomes" id="UP001198182"/>
    </source>
</evidence>
<name>A0AAE3JGM2_9FIRM</name>
<dbReference type="Proteomes" id="UP001198182">
    <property type="component" value="Unassembled WGS sequence"/>
</dbReference>
<proteinExistence type="predicted"/>
<reference evidence="2" key="1">
    <citation type="submission" date="2021-10" db="EMBL/GenBank/DDBJ databases">
        <title>Anaerobic single-cell dispensing facilitates the cultivation of human gut bacteria.</title>
        <authorList>
            <person name="Afrizal A."/>
        </authorList>
    </citation>
    <scope>NUCLEOTIDE SEQUENCE</scope>
    <source>
        <strain evidence="2">CLA-AA-H215</strain>
    </source>
</reference>
<dbReference type="GO" id="GO:0006950">
    <property type="term" value="P:response to stress"/>
    <property type="evidence" value="ECO:0007669"/>
    <property type="project" value="TreeGrafter"/>
</dbReference>
<evidence type="ECO:0000259" key="1">
    <source>
        <dbReference type="PROSITE" id="PS50995"/>
    </source>
</evidence>
<keyword evidence="3" id="KW-1185">Reference proteome</keyword>
<dbReference type="InterPro" id="IPR036390">
    <property type="entry name" value="WH_DNA-bd_sf"/>
</dbReference>